<feature type="transmembrane region" description="Helical" evidence="5">
    <location>
        <begin position="215"/>
        <end position="237"/>
    </location>
</feature>
<evidence type="ECO:0000256" key="5">
    <source>
        <dbReference type="SAM" id="Phobius"/>
    </source>
</evidence>
<dbReference type="GO" id="GO:0016020">
    <property type="term" value="C:membrane"/>
    <property type="evidence" value="ECO:0007669"/>
    <property type="project" value="UniProtKB-SubCell"/>
</dbReference>
<proteinExistence type="predicted"/>
<dbReference type="PANTHER" id="PTHR43066">
    <property type="entry name" value="RHOMBOID-RELATED PROTEIN"/>
    <property type="match status" value="1"/>
</dbReference>
<organism evidence="7">
    <name type="scientific">Caulobacter sp. 602-2</name>
    <dbReference type="NCBI Taxonomy" id="2710887"/>
    <lineage>
        <taxon>Bacteria</taxon>
        <taxon>Pseudomonadati</taxon>
        <taxon>Pseudomonadota</taxon>
        <taxon>Alphaproteobacteria</taxon>
        <taxon>Caulobacterales</taxon>
        <taxon>Caulobacteraceae</taxon>
        <taxon>Caulobacter</taxon>
    </lineage>
</organism>
<evidence type="ECO:0000256" key="4">
    <source>
        <dbReference type="ARBA" id="ARBA00023136"/>
    </source>
</evidence>
<accession>A0A6G4QRJ6</accession>
<evidence type="ECO:0000259" key="6">
    <source>
        <dbReference type="Pfam" id="PF01694"/>
    </source>
</evidence>
<feature type="domain" description="Peptidase S54 rhomboid" evidence="6">
    <location>
        <begin position="76"/>
        <end position="233"/>
    </location>
</feature>
<name>A0A6G4QRJ6_9CAUL</name>
<reference evidence="7" key="1">
    <citation type="submission" date="2020-02" db="EMBL/GenBank/DDBJ databases">
        <authorList>
            <person name="Gao J."/>
            <person name="Sun J."/>
        </authorList>
    </citation>
    <scope>NUCLEOTIDE SEQUENCE</scope>
    <source>
        <strain evidence="7">602-2</strain>
    </source>
</reference>
<dbReference type="GO" id="GO:0004252">
    <property type="term" value="F:serine-type endopeptidase activity"/>
    <property type="evidence" value="ECO:0007669"/>
    <property type="project" value="InterPro"/>
</dbReference>
<gene>
    <name evidence="7" type="ORF">G5B46_00675</name>
</gene>
<dbReference type="InterPro" id="IPR035952">
    <property type="entry name" value="Rhomboid-like_sf"/>
</dbReference>
<evidence type="ECO:0000313" key="7">
    <source>
        <dbReference type="EMBL" id="NGM48113.1"/>
    </source>
</evidence>
<feature type="transmembrane region" description="Helical" evidence="5">
    <location>
        <begin position="189"/>
        <end position="209"/>
    </location>
</feature>
<keyword evidence="3 5" id="KW-1133">Transmembrane helix</keyword>
<evidence type="ECO:0000256" key="2">
    <source>
        <dbReference type="ARBA" id="ARBA00022692"/>
    </source>
</evidence>
<feature type="transmembrane region" description="Helical" evidence="5">
    <location>
        <begin position="121"/>
        <end position="144"/>
    </location>
</feature>
<dbReference type="SUPFAM" id="SSF144091">
    <property type="entry name" value="Rhomboid-like"/>
    <property type="match status" value="1"/>
</dbReference>
<evidence type="ECO:0000256" key="3">
    <source>
        <dbReference type="ARBA" id="ARBA00022989"/>
    </source>
</evidence>
<keyword evidence="7" id="KW-0645">Protease</keyword>
<feature type="transmembrane region" description="Helical" evidence="5">
    <location>
        <begin position="150"/>
        <end position="169"/>
    </location>
</feature>
<dbReference type="Pfam" id="PF01694">
    <property type="entry name" value="Rhomboid"/>
    <property type="match status" value="1"/>
</dbReference>
<dbReference type="EMBL" id="JAAKGT010000001">
    <property type="protein sequence ID" value="NGM48113.1"/>
    <property type="molecule type" value="Genomic_DNA"/>
</dbReference>
<protein>
    <submittedName>
        <fullName evidence="7">Rhomboid family intramembrane serine protease</fullName>
    </submittedName>
</protein>
<feature type="transmembrane region" description="Helical" evidence="5">
    <location>
        <begin position="26"/>
        <end position="48"/>
    </location>
</feature>
<keyword evidence="7" id="KW-0378">Hydrolase</keyword>
<keyword evidence="2 5" id="KW-0812">Transmembrane</keyword>
<comment type="subcellular location">
    <subcellularLocation>
        <location evidence="1">Membrane</location>
        <topology evidence="1">Multi-pass membrane protein</topology>
    </subcellularLocation>
</comment>
<dbReference type="Gene3D" id="1.20.1540.10">
    <property type="entry name" value="Rhomboid-like"/>
    <property type="match status" value="1"/>
</dbReference>
<dbReference type="InterPro" id="IPR022764">
    <property type="entry name" value="Peptidase_S54_rhomboid_dom"/>
</dbReference>
<feature type="transmembrane region" description="Helical" evidence="5">
    <location>
        <begin position="94"/>
        <end position="114"/>
    </location>
</feature>
<dbReference type="GO" id="GO:0006508">
    <property type="term" value="P:proteolysis"/>
    <property type="evidence" value="ECO:0007669"/>
    <property type="project" value="UniProtKB-KW"/>
</dbReference>
<feature type="transmembrane region" description="Helical" evidence="5">
    <location>
        <begin position="60"/>
        <end position="79"/>
    </location>
</feature>
<keyword evidence="4 5" id="KW-0472">Membrane</keyword>
<evidence type="ECO:0000256" key="1">
    <source>
        <dbReference type="ARBA" id="ARBA00004141"/>
    </source>
</evidence>
<dbReference type="AlphaFoldDB" id="A0A6G4QRJ6"/>
<dbReference type="PANTHER" id="PTHR43066:SF11">
    <property type="entry name" value="PEPTIDASE S54 RHOMBOID DOMAIN-CONTAINING PROTEIN"/>
    <property type="match status" value="1"/>
</dbReference>
<comment type="caution">
    <text evidence="7">The sequence shown here is derived from an EMBL/GenBank/DDBJ whole genome shotgun (WGS) entry which is preliminary data.</text>
</comment>
<sequence length="248" mass="26173">MSTDDQTPNGSDTPPRREGLFGRSPAILWFEAWPMVVVLALIWLAFLVQSAFELMGQGQLAFALGGLWKPGVYQGLWWTPLTHMFMHMSWGQSWGWLHIVFNSGALVALGPAIAQRFGRDALGGVLFLFFYLACGLAGAGAFLLLGPDQVLAVGASGAIFGLWGAVARLSGPGEARLAPILAPSVLRQVGSALISNLVVLGAAFGYGALSGGGGGIAWQAHLGGFVAGFLLIQVMPVRFHWLKGLRGA</sequence>
<dbReference type="RefSeq" id="WP_165255206.1">
    <property type="nucleotide sequence ID" value="NZ_JAAKGT010000001.1"/>
</dbReference>